<reference evidence="4" key="1">
    <citation type="submission" date="2016-10" db="EMBL/GenBank/DDBJ databases">
        <authorList>
            <person name="Varghese N."/>
            <person name="Submissions S."/>
        </authorList>
    </citation>
    <scope>NUCLEOTIDE SEQUENCE [LARGE SCALE GENOMIC DNA]</scope>
    <source>
        <strain evidence="4">DSM 22329</strain>
    </source>
</reference>
<evidence type="ECO:0000313" key="4">
    <source>
        <dbReference type="Proteomes" id="UP000199077"/>
    </source>
</evidence>
<dbReference type="AlphaFoldDB" id="A0A1H0SCN8"/>
<name>A0A1H0SCN8_9MICO</name>
<dbReference type="STRING" id="443156.SAMN04489867_2303"/>
<sequence length="254" mass="26312">MQVNHRVLAALAVPLLAATALAGCGSDKGDPTTSSSTSSSSSSSTTTEATLPTAAELFDQAEKSALAAKSAHITGSVENDGTSMTIDLAGTTDGSNQSLELGVGGSQKATILTVGGKYYLLGNDEFWTKQISADAAKLLGGKYVRMPAEQAKDFGDMTIKSLLKELFDDKEMQAALKAEDSKVSKATYDGAEAYSITDKSGKENGELLVSADGKATIFKIVGPDDDTGTLEFSEWDKVATIAAPAASKVINLPK</sequence>
<keyword evidence="4" id="KW-1185">Reference proteome</keyword>
<protein>
    <recommendedName>
        <fullName evidence="5">Lipoprotein</fullName>
    </recommendedName>
</protein>
<dbReference type="EMBL" id="LT629711">
    <property type="protein sequence ID" value="SDP39470.1"/>
    <property type="molecule type" value="Genomic_DNA"/>
</dbReference>
<gene>
    <name evidence="3" type="ORF">SAMN04489867_2303</name>
</gene>
<organism evidence="3 4">
    <name type="scientific">Pedococcus dokdonensis</name>
    <dbReference type="NCBI Taxonomy" id="443156"/>
    <lineage>
        <taxon>Bacteria</taxon>
        <taxon>Bacillati</taxon>
        <taxon>Actinomycetota</taxon>
        <taxon>Actinomycetes</taxon>
        <taxon>Micrococcales</taxon>
        <taxon>Intrasporangiaceae</taxon>
        <taxon>Pedococcus</taxon>
    </lineage>
</organism>
<evidence type="ECO:0000313" key="3">
    <source>
        <dbReference type="EMBL" id="SDP39470.1"/>
    </source>
</evidence>
<evidence type="ECO:0000256" key="2">
    <source>
        <dbReference type="SAM" id="SignalP"/>
    </source>
</evidence>
<keyword evidence="2" id="KW-0732">Signal</keyword>
<evidence type="ECO:0008006" key="5">
    <source>
        <dbReference type="Google" id="ProtNLM"/>
    </source>
</evidence>
<feature type="compositionally biased region" description="Low complexity" evidence="1">
    <location>
        <begin position="32"/>
        <end position="47"/>
    </location>
</feature>
<dbReference type="Proteomes" id="UP000199077">
    <property type="component" value="Chromosome I"/>
</dbReference>
<dbReference type="Gene3D" id="2.50.20.20">
    <property type="match status" value="1"/>
</dbReference>
<proteinExistence type="predicted"/>
<dbReference type="OrthoDB" id="4312411at2"/>
<accession>A0A1H0SCN8</accession>
<feature type="chain" id="PRO_5038478658" description="Lipoprotein" evidence="2">
    <location>
        <begin position="23"/>
        <end position="254"/>
    </location>
</feature>
<dbReference type="RefSeq" id="WP_157693010.1">
    <property type="nucleotide sequence ID" value="NZ_LT629711.1"/>
</dbReference>
<feature type="signal peptide" evidence="2">
    <location>
        <begin position="1"/>
        <end position="22"/>
    </location>
</feature>
<evidence type="ECO:0000256" key="1">
    <source>
        <dbReference type="SAM" id="MobiDB-lite"/>
    </source>
</evidence>
<feature type="region of interest" description="Disordered" evidence="1">
    <location>
        <begin position="26"/>
        <end position="49"/>
    </location>
</feature>
<dbReference type="PROSITE" id="PS51257">
    <property type="entry name" value="PROKAR_LIPOPROTEIN"/>
    <property type="match status" value="1"/>
</dbReference>